<dbReference type="Gene3D" id="3.30.450.20">
    <property type="entry name" value="PAS domain"/>
    <property type="match status" value="2"/>
</dbReference>
<keyword evidence="17" id="KW-1185">Reference proteome</keyword>
<dbReference type="PANTHER" id="PTHR43547:SF10">
    <property type="entry name" value="SENSOR HISTIDINE KINASE DCUS"/>
    <property type="match status" value="1"/>
</dbReference>
<keyword evidence="5" id="KW-0597">Phosphoprotein</keyword>
<dbReference type="GO" id="GO:0005524">
    <property type="term" value="F:ATP binding"/>
    <property type="evidence" value="ECO:0007669"/>
    <property type="project" value="UniProtKB-KW"/>
</dbReference>
<dbReference type="EMBL" id="CP021780">
    <property type="protein sequence ID" value="ASA20002.1"/>
    <property type="molecule type" value="Genomic_DNA"/>
</dbReference>
<dbReference type="InterPro" id="IPR003594">
    <property type="entry name" value="HATPase_dom"/>
</dbReference>
<dbReference type="SUPFAM" id="SSF55785">
    <property type="entry name" value="PYP-like sensor domain (PAS domain)"/>
    <property type="match status" value="1"/>
</dbReference>
<dbReference type="Pfam" id="PF00989">
    <property type="entry name" value="PAS"/>
    <property type="match status" value="1"/>
</dbReference>
<dbReference type="Gene3D" id="1.10.287.130">
    <property type="match status" value="1"/>
</dbReference>
<dbReference type="InterPro" id="IPR005467">
    <property type="entry name" value="His_kinase_dom"/>
</dbReference>
<dbReference type="GO" id="GO:0000155">
    <property type="term" value="F:phosphorelay sensor kinase activity"/>
    <property type="evidence" value="ECO:0007669"/>
    <property type="project" value="InterPro"/>
</dbReference>
<reference evidence="16 17" key="1">
    <citation type="submission" date="2017-06" db="EMBL/GenBank/DDBJ databases">
        <title>Complete genome sequence of Paenibacillus donghaensis KCTC 13049T isolated from East Sea sediment, South Korea.</title>
        <authorList>
            <person name="Jung B.K."/>
            <person name="Hong S.-J."/>
            <person name="Shin J.-H."/>
        </authorList>
    </citation>
    <scope>NUCLEOTIDE SEQUENCE [LARGE SCALE GENOMIC DNA]</scope>
    <source>
        <strain evidence="16 17">KCTC 13049</strain>
    </source>
</reference>
<gene>
    <name evidence="16" type="ORF">B9T62_03800</name>
</gene>
<keyword evidence="11 14" id="KW-1133">Transmembrane helix</keyword>
<dbReference type="GO" id="GO:0005886">
    <property type="term" value="C:plasma membrane"/>
    <property type="evidence" value="ECO:0007669"/>
    <property type="project" value="UniProtKB-SubCell"/>
</dbReference>
<keyword evidence="9 16" id="KW-0418">Kinase</keyword>
<dbReference type="InterPro" id="IPR000014">
    <property type="entry name" value="PAS"/>
</dbReference>
<keyword evidence="6" id="KW-0808">Transferase</keyword>
<keyword evidence="10" id="KW-0067">ATP-binding</keyword>
<dbReference type="SUPFAM" id="SSF55874">
    <property type="entry name" value="ATPase domain of HSP90 chaperone/DNA topoisomerase II/histidine kinase"/>
    <property type="match status" value="1"/>
</dbReference>
<proteinExistence type="predicted"/>
<evidence type="ECO:0000256" key="4">
    <source>
        <dbReference type="ARBA" id="ARBA00022475"/>
    </source>
</evidence>
<feature type="transmembrane region" description="Helical" evidence="14">
    <location>
        <begin position="173"/>
        <end position="194"/>
    </location>
</feature>
<evidence type="ECO:0000259" key="15">
    <source>
        <dbReference type="PROSITE" id="PS50109"/>
    </source>
</evidence>
<evidence type="ECO:0000256" key="2">
    <source>
        <dbReference type="ARBA" id="ARBA00004651"/>
    </source>
</evidence>
<dbReference type="Pfam" id="PF17203">
    <property type="entry name" value="sCache_3_2"/>
    <property type="match status" value="1"/>
</dbReference>
<evidence type="ECO:0000256" key="9">
    <source>
        <dbReference type="ARBA" id="ARBA00022777"/>
    </source>
</evidence>
<dbReference type="InterPro" id="IPR013767">
    <property type="entry name" value="PAS_fold"/>
</dbReference>
<evidence type="ECO:0000256" key="10">
    <source>
        <dbReference type="ARBA" id="ARBA00022840"/>
    </source>
</evidence>
<dbReference type="KEGG" id="pdh:B9T62_03800"/>
<dbReference type="SUPFAM" id="SSF55890">
    <property type="entry name" value="Sporulation response regulatory protein Spo0B"/>
    <property type="match status" value="1"/>
</dbReference>
<comment type="subcellular location">
    <subcellularLocation>
        <location evidence="2">Cell membrane</location>
        <topology evidence="2">Multi-pass membrane protein</topology>
    </subcellularLocation>
</comment>
<comment type="catalytic activity">
    <reaction evidence="1">
        <text>ATP + protein L-histidine = ADP + protein N-phospho-L-histidine.</text>
        <dbReference type="EC" id="2.7.13.3"/>
    </reaction>
</comment>
<dbReference type="OrthoDB" id="9792686at2"/>
<feature type="transmembrane region" description="Helical" evidence="14">
    <location>
        <begin position="12"/>
        <end position="33"/>
    </location>
</feature>
<evidence type="ECO:0000256" key="12">
    <source>
        <dbReference type="ARBA" id="ARBA00023012"/>
    </source>
</evidence>
<keyword evidence="8" id="KW-0547">Nucleotide-binding</keyword>
<dbReference type="InterPro" id="IPR029151">
    <property type="entry name" value="Sensor-like_sf"/>
</dbReference>
<dbReference type="Proteomes" id="UP000249890">
    <property type="component" value="Chromosome"/>
</dbReference>
<evidence type="ECO:0000256" key="5">
    <source>
        <dbReference type="ARBA" id="ARBA00022553"/>
    </source>
</evidence>
<keyword evidence="12" id="KW-0902">Two-component regulatory system</keyword>
<dbReference type="PROSITE" id="PS50109">
    <property type="entry name" value="HIS_KIN"/>
    <property type="match status" value="1"/>
</dbReference>
<keyword evidence="13 14" id="KW-0472">Membrane</keyword>
<dbReference type="PANTHER" id="PTHR43547">
    <property type="entry name" value="TWO-COMPONENT HISTIDINE KINASE"/>
    <property type="match status" value="1"/>
</dbReference>
<sequence length="534" mass="58573">MFRKKRIYGLRTTVTLMVCGVVMLVLLVLYAVFSSRLIPQPGQALEEKAVAIARTIALVPLISDGLSKGDSKAIQAYTSKITRRNDIMFVVVTDMNSIRYSHPDATLIGLPFVGGKQEQALQGEESFSEGQGPLGKSLRAFVPVFNGKGNQVGLVIVGLSQDRVKAITLENKWTIIAILLSGAVLGAAGAIVLARKIKKMIFWMEPLEISKLLEERSAMLQSTREGIIAVDHDARVTLINLEAERLLRVAGICEEVMQQPIVEIWPGLQLETVLASGEGKQDQEIDLNGITLLANSLPIRVNGSTVGAIVTFRDKTEITQLAERLSGISVYADALRAGAHEFMNKLHVIMGMTHMGLYDDLQEYISGTVVNYQNEIGSITRQIKDPVMAGFLLGKLSRTREAGISLLLDEDCYLPGSEDPAVIHELITIVGNLIDNSIDAMKDAPDKVIRLVFRYDNGYLVCMVQDKGPGIDEALREKIYTQGFSTKGENRGMGLYLVRRSVDKLNGRLELLPPDQSGATFVASVQYNVKDDEI</sequence>
<evidence type="ECO:0000313" key="17">
    <source>
        <dbReference type="Proteomes" id="UP000249890"/>
    </source>
</evidence>
<dbReference type="SMART" id="SM00387">
    <property type="entry name" value="HATPase_c"/>
    <property type="match status" value="1"/>
</dbReference>
<feature type="domain" description="Histidine kinase" evidence="15">
    <location>
        <begin position="425"/>
        <end position="529"/>
    </location>
</feature>
<name>A0A2Z2KGQ1_9BACL</name>
<dbReference type="Gene3D" id="3.30.565.10">
    <property type="entry name" value="Histidine kinase-like ATPase, C-terminal domain"/>
    <property type="match status" value="1"/>
</dbReference>
<evidence type="ECO:0000256" key="6">
    <source>
        <dbReference type="ARBA" id="ARBA00022679"/>
    </source>
</evidence>
<accession>A0A2Z2KGQ1</accession>
<evidence type="ECO:0000256" key="3">
    <source>
        <dbReference type="ARBA" id="ARBA00012438"/>
    </source>
</evidence>
<protein>
    <recommendedName>
        <fullName evidence="3">histidine kinase</fullName>
        <ecNumber evidence="3">2.7.13.3</ecNumber>
    </recommendedName>
</protein>
<dbReference type="InterPro" id="IPR033463">
    <property type="entry name" value="sCache_3"/>
</dbReference>
<organism evidence="16 17">
    <name type="scientific">Paenibacillus donghaensis</name>
    <dbReference type="NCBI Taxonomy" id="414771"/>
    <lineage>
        <taxon>Bacteria</taxon>
        <taxon>Bacillati</taxon>
        <taxon>Bacillota</taxon>
        <taxon>Bacilli</taxon>
        <taxon>Bacillales</taxon>
        <taxon>Paenibacillaceae</taxon>
        <taxon>Paenibacillus</taxon>
    </lineage>
</organism>
<evidence type="ECO:0000256" key="8">
    <source>
        <dbReference type="ARBA" id="ARBA00022741"/>
    </source>
</evidence>
<dbReference type="EC" id="2.7.13.3" evidence="3"/>
<evidence type="ECO:0000256" key="13">
    <source>
        <dbReference type="ARBA" id="ARBA00023136"/>
    </source>
</evidence>
<keyword evidence="7 14" id="KW-0812">Transmembrane</keyword>
<keyword evidence="4" id="KW-1003">Cell membrane</keyword>
<dbReference type="Pfam" id="PF02518">
    <property type="entry name" value="HATPase_c"/>
    <property type="match status" value="1"/>
</dbReference>
<dbReference type="AlphaFoldDB" id="A0A2Z2KGQ1"/>
<dbReference type="InterPro" id="IPR036890">
    <property type="entry name" value="HATPase_C_sf"/>
</dbReference>
<dbReference type="NCBIfam" id="NF008298">
    <property type="entry name" value="PRK11086.1"/>
    <property type="match status" value="1"/>
</dbReference>
<dbReference type="RefSeq" id="WP_087914025.1">
    <property type="nucleotide sequence ID" value="NZ_CP021780.1"/>
</dbReference>
<evidence type="ECO:0000256" key="14">
    <source>
        <dbReference type="SAM" id="Phobius"/>
    </source>
</evidence>
<dbReference type="SUPFAM" id="SSF103190">
    <property type="entry name" value="Sensory domain-like"/>
    <property type="match status" value="1"/>
</dbReference>
<evidence type="ECO:0000256" key="11">
    <source>
        <dbReference type="ARBA" id="ARBA00022989"/>
    </source>
</evidence>
<dbReference type="GO" id="GO:0006355">
    <property type="term" value="P:regulation of DNA-templated transcription"/>
    <property type="evidence" value="ECO:0007669"/>
    <property type="project" value="InterPro"/>
</dbReference>
<dbReference type="InterPro" id="IPR016120">
    <property type="entry name" value="Sig_transdc_His_kin_SpoOB"/>
</dbReference>
<evidence type="ECO:0000256" key="7">
    <source>
        <dbReference type="ARBA" id="ARBA00022692"/>
    </source>
</evidence>
<evidence type="ECO:0000313" key="16">
    <source>
        <dbReference type="EMBL" id="ASA20002.1"/>
    </source>
</evidence>
<dbReference type="InterPro" id="IPR035965">
    <property type="entry name" value="PAS-like_dom_sf"/>
</dbReference>
<evidence type="ECO:0000256" key="1">
    <source>
        <dbReference type="ARBA" id="ARBA00000085"/>
    </source>
</evidence>
<dbReference type="SMART" id="SM00091">
    <property type="entry name" value="PAS"/>
    <property type="match status" value="1"/>
</dbReference>
<dbReference type="FunFam" id="3.30.450.20:FF:000018">
    <property type="entry name" value="Sensor histidine kinase DcuS"/>
    <property type="match status" value="1"/>
</dbReference>